<feature type="DNA-binding region" description="H-T-H motif" evidence="2">
    <location>
        <begin position="47"/>
        <end position="66"/>
    </location>
</feature>
<evidence type="ECO:0000313" key="4">
    <source>
        <dbReference type="EMBL" id="WEF51114.1"/>
    </source>
</evidence>
<dbReference type="Proteomes" id="UP001213907">
    <property type="component" value="Chromosome"/>
</dbReference>
<keyword evidence="5" id="KW-1185">Reference proteome</keyword>
<proteinExistence type="predicted"/>
<dbReference type="Gene3D" id="1.10.357.10">
    <property type="entry name" value="Tetracycline Repressor, domain 2"/>
    <property type="match status" value="1"/>
</dbReference>
<feature type="domain" description="HTH tetR-type" evidence="3">
    <location>
        <begin position="25"/>
        <end position="84"/>
    </location>
</feature>
<dbReference type="Pfam" id="PF00440">
    <property type="entry name" value="TetR_N"/>
    <property type="match status" value="1"/>
</dbReference>
<dbReference type="InterPro" id="IPR009057">
    <property type="entry name" value="Homeodomain-like_sf"/>
</dbReference>
<gene>
    <name evidence="4" type="ORF">AFIC_002680</name>
</gene>
<evidence type="ECO:0000259" key="3">
    <source>
        <dbReference type="PROSITE" id="PS50977"/>
    </source>
</evidence>
<dbReference type="PANTHER" id="PTHR30055">
    <property type="entry name" value="HTH-TYPE TRANSCRIPTIONAL REGULATOR RUTR"/>
    <property type="match status" value="1"/>
</dbReference>
<dbReference type="SUPFAM" id="SSF46689">
    <property type="entry name" value="Homeodomain-like"/>
    <property type="match status" value="1"/>
</dbReference>
<organism evidence="4 5">
    <name type="scientific">Afipia carboxydohydrogena</name>
    <name type="common">Pseudomonas carboxydohydrogena</name>
    <dbReference type="NCBI Taxonomy" id="290"/>
    <lineage>
        <taxon>Bacteria</taxon>
        <taxon>Pseudomonadati</taxon>
        <taxon>Pseudomonadota</taxon>
        <taxon>Alphaproteobacteria</taxon>
        <taxon>Hyphomicrobiales</taxon>
        <taxon>Nitrobacteraceae</taxon>
        <taxon>Afipia</taxon>
    </lineage>
</organism>
<keyword evidence="1 2" id="KW-0238">DNA-binding</keyword>
<evidence type="ECO:0000256" key="2">
    <source>
        <dbReference type="PROSITE-ProRule" id="PRU00335"/>
    </source>
</evidence>
<accession>A0ABY8BMA4</accession>
<dbReference type="EMBL" id="CP113162">
    <property type="protein sequence ID" value="WEF51114.1"/>
    <property type="molecule type" value="Genomic_DNA"/>
</dbReference>
<dbReference type="PRINTS" id="PR00455">
    <property type="entry name" value="HTHTETR"/>
</dbReference>
<evidence type="ECO:0000313" key="5">
    <source>
        <dbReference type="Proteomes" id="UP001213907"/>
    </source>
</evidence>
<dbReference type="InterPro" id="IPR050109">
    <property type="entry name" value="HTH-type_TetR-like_transc_reg"/>
</dbReference>
<dbReference type="InterPro" id="IPR001647">
    <property type="entry name" value="HTH_TetR"/>
</dbReference>
<protein>
    <submittedName>
        <fullName evidence="4">TetR/AcrR family transcriptional regulator</fullName>
    </submittedName>
</protein>
<sequence length="243" mass="28138">MAKKIAKSVRKIAAGQPRRRNMRAADREQFILDEAIRFFAERGFEGQTRELAKRMGITHATIYRHFPSKEALVERVYEHIYLSRWNPNWGPLIRDRTQSLESRLTQFYLEYVERVFDYNWVRIFVSSGLKSFDITNRYLAIVSREIIDPACRELRHDLGLPSADDVPLSERELEMFWGLHGRIFYMAIRRFVYCTPTPSYLDDIVHDSVTGFLSGSKDLMPKLVVELTAKSASAVASGPKATI</sequence>
<reference evidence="4 5" key="1">
    <citation type="submission" date="2022-11" db="EMBL/GenBank/DDBJ databases">
        <authorList>
            <person name="Siebert D."/>
            <person name="Busche T."/>
            <person name="Saydam E."/>
            <person name="Kalinowski J."/>
            <person name="Ruckert C."/>
            <person name="Blombach B."/>
        </authorList>
    </citation>
    <scope>NUCLEOTIDE SEQUENCE [LARGE SCALE GENOMIC DNA]</scope>
    <source>
        <strain evidence="4 5">DSM 1083</strain>
    </source>
</reference>
<dbReference type="RefSeq" id="WP_275246724.1">
    <property type="nucleotide sequence ID" value="NZ_BAABDX010000001.1"/>
</dbReference>
<dbReference type="PANTHER" id="PTHR30055:SF181">
    <property type="entry name" value="BLR6905 PROTEIN"/>
    <property type="match status" value="1"/>
</dbReference>
<dbReference type="PROSITE" id="PS50977">
    <property type="entry name" value="HTH_TETR_2"/>
    <property type="match status" value="1"/>
</dbReference>
<evidence type="ECO:0000256" key="1">
    <source>
        <dbReference type="ARBA" id="ARBA00023125"/>
    </source>
</evidence>
<name>A0ABY8BMA4_AFICR</name>